<evidence type="ECO:0000313" key="3">
    <source>
        <dbReference type="EMBL" id="GBM37317.1"/>
    </source>
</evidence>
<evidence type="ECO:0000256" key="1">
    <source>
        <dbReference type="SAM" id="MobiDB-lite"/>
    </source>
</evidence>
<keyword evidence="4" id="KW-1185">Reference proteome</keyword>
<accession>A0A4Y2FA24</accession>
<evidence type="ECO:0000313" key="2">
    <source>
        <dbReference type="EMBL" id="GBM37316.1"/>
    </source>
</evidence>
<feature type="non-terminal residue" evidence="2">
    <location>
        <position position="1"/>
    </location>
</feature>
<dbReference type="Proteomes" id="UP000499080">
    <property type="component" value="Unassembled WGS sequence"/>
</dbReference>
<organism evidence="2">
    <name type="scientific">Araneus ventricosus</name>
    <name type="common">Orbweaver spider</name>
    <name type="synonym">Epeira ventricosa</name>
    <dbReference type="NCBI Taxonomy" id="182803"/>
    <lineage>
        <taxon>Eukaryota</taxon>
        <taxon>Metazoa</taxon>
        <taxon>Ecdysozoa</taxon>
        <taxon>Arthropoda</taxon>
        <taxon>Chelicerata</taxon>
        <taxon>Arachnida</taxon>
        <taxon>Araneae</taxon>
        <taxon>Araneomorphae</taxon>
        <taxon>Entelegynae</taxon>
        <taxon>Araneoidea</taxon>
        <taxon>Araneidae</taxon>
        <taxon>Araneus</taxon>
    </lineage>
</organism>
<protein>
    <submittedName>
        <fullName evidence="2">Titin</fullName>
    </submittedName>
</protein>
<evidence type="ECO:0000313" key="4">
    <source>
        <dbReference type="Proteomes" id="UP000499080"/>
    </source>
</evidence>
<feature type="region of interest" description="Disordered" evidence="1">
    <location>
        <begin position="1"/>
        <end position="23"/>
    </location>
</feature>
<reference evidence="2 4" key="1">
    <citation type="journal article" date="2019" name="Sci. Rep.">
        <title>Orb-weaving spider Araneus ventricosus genome elucidates the spidroin gene catalogue.</title>
        <authorList>
            <person name="Kono N."/>
            <person name="Nakamura H."/>
            <person name="Ohtoshi R."/>
            <person name="Moran D.A.P."/>
            <person name="Shinohara A."/>
            <person name="Yoshida Y."/>
            <person name="Fujiwara M."/>
            <person name="Mori M."/>
            <person name="Tomita M."/>
            <person name="Arakawa K."/>
        </authorList>
    </citation>
    <scope>NUCLEOTIDE SEQUENCE</scope>
</reference>
<dbReference type="EMBL" id="BGPR01000834">
    <property type="protein sequence ID" value="GBM37316.1"/>
    <property type="molecule type" value="Genomic_DNA"/>
</dbReference>
<dbReference type="EMBL" id="BGPR01000834">
    <property type="protein sequence ID" value="GBM37317.1"/>
    <property type="molecule type" value="Genomic_DNA"/>
</dbReference>
<feature type="non-terminal residue" evidence="2">
    <location>
        <position position="487"/>
    </location>
</feature>
<proteinExistence type="predicted"/>
<comment type="caution">
    <text evidence="2">The sequence shown here is derived from an EMBL/GenBank/DDBJ whole genome shotgun (WGS) entry which is preliminary data.</text>
</comment>
<sequence>EIKKPSVTEEVKPKPEVEQPEYKSDFDVVTKGKPKAKETIVKKLSKTVKDEEEKIDIIPGEYKPKQQITFESIETPKVTKHKETIVVHKTTPEELPKEEDIPQKPTFEIIKHDKKVAKIIGPKPYQTTQIEFSSTDTKPMQAAMSQTITQSTITSQTSQIVHKETRVTQSTFETRETKPQTAQFGVQQITFERKKPEEIKPEFVDYKLKKVIFGEQPKTSQAEISDFTQVQLQQATLEQRKPEEIKPEFVEYSLKKFTVDEHPKTSRAELSEVPKLKPQKLISVEKVVEDQTHITTTKFGLKKTDKSFIKPKKPEEQPVTILKPKDISVKTTTTTQVIETTTIKKDEPKKVDEKIEIEVSSLKPKQEITLESIEKPKVSSESKEIVYEDISHTVKKVEVVKLQPSKFERKEIVPERPLFAQIQLQPARIEKRKPEEFKPEFVDYQLKGFTLEELPMPLQAQISELPKVQLQPAKIEKRKPEEIKPEF</sequence>
<name>A0A4Y2FA24_ARAVE</name>
<gene>
    <name evidence="2" type="primary">sls_7</name>
    <name evidence="3" type="ORF">AVEN_112875_1</name>
    <name evidence="2" type="ORF">AVEN_112875_2</name>
</gene>
<dbReference type="AlphaFoldDB" id="A0A4Y2FA24"/>